<evidence type="ECO:0000313" key="1">
    <source>
        <dbReference type="EMBL" id="KAF7296726.1"/>
    </source>
</evidence>
<sequence length="122" mass="14165">MRLAFAQLKSKTFVLNLAQSSLKWTSTNSGVAKLEITETNPGEDLLVHRVLQACLSLRKHWKPMLRRPRSVCEHARLEKAICVKKLDFLRYSERRDPRNKPHDTIGNNKPGELYDWIPITKD</sequence>
<gene>
    <name evidence="1" type="ORF">HMN09_01082100</name>
</gene>
<organism evidence="1 2">
    <name type="scientific">Mycena chlorophos</name>
    <name type="common">Agaric fungus</name>
    <name type="synonym">Agaricus chlorophos</name>
    <dbReference type="NCBI Taxonomy" id="658473"/>
    <lineage>
        <taxon>Eukaryota</taxon>
        <taxon>Fungi</taxon>
        <taxon>Dikarya</taxon>
        <taxon>Basidiomycota</taxon>
        <taxon>Agaricomycotina</taxon>
        <taxon>Agaricomycetes</taxon>
        <taxon>Agaricomycetidae</taxon>
        <taxon>Agaricales</taxon>
        <taxon>Marasmiineae</taxon>
        <taxon>Mycenaceae</taxon>
        <taxon>Mycena</taxon>
    </lineage>
</organism>
<keyword evidence="2" id="KW-1185">Reference proteome</keyword>
<proteinExistence type="predicted"/>
<accession>A0A8H6SDH6</accession>
<protein>
    <submittedName>
        <fullName evidence="1">Uncharacterized protein</fullName>
    </submittedName>
</protein>
<dbReference type="AlphaFoldDB" id="A0A8H6SDH6"/>
<name>A0A8H6SDH6_MYCCL</name>
<dbReference type="EMBL" id="JACAZE010000016">
    <property type="protein sequence ID" value="KAF7296726.1"/>
    <property type="molecule type" value="Genomic_DNA"/>
</dbReference>
<comment type="caution">
    <text evidence="1">The sequence shown here is derived from an EMBL/GenBank/DDBJ whole genome shotgun (WGS) entry which is preliminary data.</text>
</comment>
<dbReference type="Proteomes" id="UP000613580">
    <property type="component" value="Unassembled WGS sequence"/>
</dbReference>
<evidence type="ECO:0000313" key="2">
    <source>
        <dbReference type="Proteomes" id="UP000613580"/>
    </source>
</evidence>
<reference evidence="1" key="1">
    <citation type="submission" date="2020-05" db="EMBL/GenBank/DDBJ databases">
        <title>Mycena genomes resolve the evolution of fungal bioluminescence.</title>
        <authorList>
            <person name="Tsai I.J."/>
        </authorList>
    </citation>
    <scope>NUCLEOTIDE SEQUENCE</scope>
    <source>
        <strain evidence="1">110903Hualien_Pintung</strain>
    </source>
</reference>